<evidence type="ECO:0000313" key="2">
    <source>
        <dbReference type="EMBL" id="OSX74466.1"/>
    </source>
</evidence>
<feature type="compositionally biased region" description="Gly residues" evidence="1">
    <location>
        <begin position="89"/>
        <end position="113"/>
    </location>
</feature>
<feature type="compositionally biased region" description="Low complexity" evidence="1">
    <location>
        <begin position="60"/>
        <end position="80"/>
    </location>
</feature>
<organism evidence="2 3">
    <name type="scientific">Porphyra umbilicalis</name>
    <name type="common">Purple laver</name>
    <name type="synonym">Red alga</name>
    <dbReference type="NCBI Taxonomy" id="2786"/>
    <lineage>
        <taxon>Eukaryota</taxon>
        <taxon>Rhodophyta</taxon>
        <taxon>Bangiophyceae</taxon>
        <taxon>Bangiales</taxon>
        <taxon>Bangiaceae</taxon>
        <taxon>Porphyra</taxon>
    </lineage>
</organism>
<gene>
    <name evidence="2" type="ORF">BU14_0288s0020</name>
</gene>
<accession>A0A1X6P115</accession>
<evidence type="ECO:0000313" key="3">
    <source>
        <dbReference type="Proteomes" id="UP000218209"/>
    </source>
</evidence>
<protein>
    <submittedName>
        <fullName evidence="2">Uncharacterized protein</fullName>
    </submittedName>
</protein>
<evidence type="ECO:0000256" key="1">
    <source>
        <dbReference type="SAM" id="MobiDB-lite"/>
    </source>
</evidence>
<name>A0A1X6P115_PORUM</name>
<feature type="compositionally biased region" description="Low complexity" evidence="1">
    <location>
        <begin position="10"/>
        <end position="21"/>
    </location>
</feature>
<dbReference type="Proteomes" id="UP000218209">
    <property type="component" value="Unassembled WGS sequence"/>
</dbReference>
<dbReference type="AlphaFoldDB" id="A0A1X6P115"/>
<feature type="region of interest" description="Disordered" evidence="1">
    <location>
        <begin position="60"/>
        <end position="160"/>
    </location>
</feature>
<keyword evidence="3" id="KW-1185">Reference proteome</keyword>
<reference evidence="2 3" key="1">
    <citation type="submission" date="2017-03" db="EMBL/GenBank/DDBJ databases">
        <title>WGS assembly of Porphyra umbilicalis.</title>
        <authorList>
            <person name="Brawley S.H."/>
            <person name="Blouin N.A."/>
            <person name="Ficko-Blean E."/>
            <person name="Wheeler G.L."/>
            <person name="Lohr M."/>
            <person name="Goodson H.V."/>
            <person name="Jenkins J.W."/>
            <person name="Blaby-Haas C.E."/>
            <person name="Helliwell K.E."/>
            <person name="Chan C."/>
            <person name="Marriage T."/>
            <person name="Bhattacharya D."/>
            <person name="Klein A.S."/>
            <person name="Badis Y."/>
            <person name="Brodie J."/>
            <person name="Cao Y."/>
            <person name="Collen J."/>
            <person name="Dittami S.M."/>
            <person name="Gachon C.M."/>
            <person name="Green B.R."/>
            <person name="Karpowicz S."/>
            <person name="Kim J.W."/>
            <person name="Kudahl U."/>
            <person name="Lin S."/>
            <person name="Michel G."/>
            <person name="Mittag M."/>
            <person name="Olson B.J."/>
            <person name="Pangilinan J."/>
            <person name="Peng Y."/>
            <person name="Qiu H."/>
            <person name="Shu S."/>
            <person name="Singer J.T."/>
            <person name="Smith A.G."/>
            <person name="Sprecher B.N."/>
            <person name="Wagner V."/>
            <person name="Wang W."/>
            <person name="Wang Z.-Y."/>
            <person name="Yan J."/>
            <person name="Yarish C."/>
            <person name="Zoeuner-Riek S."/>
            <person name="Zhuang Y."/>
            <person name="Zou Y."/>
            <person name="Lindquist E.A."/>
            <person name="Grimwood J."/>
            <person name="Barry K."/>
            <person name="Rokhsar D.S."/>
            <person name="Schmutz J."/>
            <person name="Stiller J.W."/>
            <person name="Grossman A.R."/>
            <person name="Prochnik S.E."/>
        </authorList>
    </citation>
    <scope>NUCLEOTIDE SEQUENCE [LARGE SCALE GENOMIC DNA]</scope>
    <source>
        <strain evidence="2">4086291</strain>
    </source>
</reference>
<feature type="region of interest" description="Disordered" evidence="1">
    <location>
        <begin position="1"/>
        <end position="42"/>
    </location>
</feature>
<sequence length="160" mass="16317">MPSPAPIPLSLPLDAPGALLAPTPPPADFTDGEEQPAAPLTAARQRRRVGFPLLPAAFATGAEADDGPPAARRAAAATVRVRGRRGGRGARGGGARGGGSGGSTRNRLGGGDGVRPQRRHQEPDARLSPIRLRARAADTPPRHPPVRHVPHTGPPADGAL</sequence>
<dbReference type="EMBL" id="KV918946">
    <property type="protein sequence ID" value="OSX74466.1"/>
    <property type="molecule type" value="Genomic_DNA"/>
</dbReference>
<proteinExistence type="predicted"/>